<keyword evidence="1" id="KW-1133">Transmembrane helix</keyword>
<feature type="transmembrane region" description="Helical" evidence="1">
    <location>
        <begin position="53"/>
        <end position="70"/>
    </location>
</feature>
<organism evidence="2">
    <name type="scientific">Tanacetum cinerariifolium</name>
    <name type="common">Dalmatian daisy</name>
    <name type="synonym">Chrysanthemum cinerariifolium</name>
    <dbReference type="NCBI Taxonomy" id="118510"/>
    <lineage>
        <taxon>Eukaryota</taxon>
        <taxon>Viridiplantae</taxon>
        <taxon>Streptophyta</taxon>
        <taxon>Embryophyta</taxon>
        <taxon>Tracheophyta</taxon>
        <taxon>Spermatophyta</taxon>
        <taxon>Magnoliopsida</taxon>
        <taxon>eudicotyledons</taxon>
        <taxon>Gunneridae</taxon>
        <taxon>Pentapetalae</taxon>
        <taxon>asterids</taxon>
        <taxon>campanulids</taxon>
        <taxon>Asterales</taxon>
        <taxon>Asteraceae</taxon>
        <taxon>Asteroideae</taxon>
        <taxon>Anthemideae</taxon>
        <taxon>Anthemidinae</taxon>
        <taxon>Tanacetum</taxon>
    </lineage>
</organism>
<evidence type="ECO:0000313" key="2">
    <source>
        <dbReference type="EMBL" id="GEU67418.1"/>
    </source>
</evidence>
<proteinExistence type="predicted"/>
<name>A0A6L2M0D8_TANCI</name>
<dbReference type="EMBL" id="BKCJ010005561">
    <property type="protein sequence ID" value="GEU67418.1"/>
    <property type="molecule type" value="Genomic_DNA"/>
</dbReference>
<comment type="caution">
    <text evidence="2">The sequence shown here is derived from an EMBL/GenBank/DDBJ whole genome shotgun (WGS) entry which is preliminary data.</text>
</comment>
<evidence type="ECO:0000256" key="1">
    <source>
        <dbReference type="SAM" id="Phobius"/>
    </source>
</evidence>
<accession>A0A6L2M0D8</accession>
<keyword evidence="1" id="KW-0472">Membrane</keyword>
<keyword evidence="1" id="KW-0812">Transmembrane</keyword>
<sequence length="71" mass="7876">MGLFCQLDKYEKRVMCDWDGRDLVWKGAGRAVEKMYSNKVNLAGNLGRGEFDWILTVAGFGVMAGLVAMVS</sequence>
<reference evidence="2" key="1">
    <citation type="journal article" date="2019" name="Sci. Rep.">
        <title>Draft genome of Tanacetum cinerariifolium, the natural source of mosquito coil.</title>
        <authorList>
            <person name="Yamashiro T."/>
            <person name="Shiraishi A."/>
            <person name="Satake H."/>
            <person name="Nakayama K."/>
        </authorList>
    </citation>
    <scope>NUCLEOTIDE SEQUENCE</scope>
</reference>
<gene>
    <name evidence="2" type="ORF">Tci_039396</name>
</gene>
<dbReference type="AlphaFoldDB" id="A0A6L2M0D8"/>
<protein>
    <submittedName>
        <fullName evidence="2">Uncharacterized protein</fullName>
    </submittedName>
</protein>